<evidence type="ECO:0000256" key="2">
    <source>
        <dbReference type="ARBA" id="ARBA00023002"/>
    </source>
</evidence>
<keyword evidence="2" id="KW-0560">Oxidoreductase</keyword>
<proteinExistence type="inferred from homology"/>
<evidence type="ECO:0000256" key="3">
    <source>
        <dbReference type="RuleBase" id="RU000363"/>
    </source>
</evidence>
<dbReference type="InterPro" id="IPR020904">
    <property type="entry name" value="Sc_DH/Rdtase_CS"/>
</dbReference>
<evidence type="ECO:0000313" key="5">
    <source>
        <dbReference type="EMBL" id="MEA5256357.1"/>
    </source>
</evidence>
<dbReference type="PRINTS" id="PR00080">
    <property type="entry name" value="SDRFAMILY"/>
</dbReference>
<reference evidence="5 6" key="1">
    <citation type="submission" date="2023-12" db="EMBL/GenBank/DDBJ databases">
        <title>Novel species of the genus Arcicella isolated from rivers.</title>
        <authorList>
            <person name="Lu H."/>
        </authorList>
    </citation>
    <scope>NUCLEOTIDE SEQUENCE [LARGE SCALE GENOMIC DNA]</scope>
    <source>
        <strain evidence="5 6">LMG 21963</strain>
    </source>
</reference>
<protein>
    <submittedName>
        <fullName evidence="5">SDR family oxidoreductase</fullName>
    </submittedName>
</protein>
<accession>A0ABU5QH28</accession>
<dbReference type="SMART" id="SM00822">
    <property type="entry name" value="PKS_KR"/>
    <property type="match status" value="1"/>
</dbReference>
<dbReference type="EMBL" id="JAYFUL010000001">
    <property type="protein sequence ID" value="MEA5256357.1"/>
    <property type="molecule type" value="Genomic_DNA"/>
</dbReference>
<dbReference type="InterPro" id="IPR036291">
    <property type="entry name" value="NAD(P)-bd_dom_sf"/>
</dbReference>
<name>A0ABU5QH28_9BACT</name>
<comment type="similarity">
    <text evidence="1 3">Belongs to the short-chain dehydrogenases/reductases (SDR) family.</text>
</comment>
<dbReference type="PANTHER" id="PTHR44196">
    <property type="entry name" value="DEHYDROGENASE/REDUCTASE SDR FAMILY MEMBER 7B"/>
    <property type="match status" value="1"/>
</dbReference>
<dbReference type="NCBIfam" id="NF004825">
    <property type="entry name" value="PRK06181.1"/>
    <property type="match status" value="1"/>
</dbReference>
<dbReference type="Proteomes" id="UP001304671">
    <property type="component" value="Unassembled WGS sequence"/>
</dbReference>
<dbReference type="InterPro" id="IPR057326">
    <property type="entry name" value="KR_dom"/>
</dbReference>
<dbReference type="RefSeq" id="WP_323246160.1">
    <property type="nucleotide sequence ID" value="NZ_JAYFUL010000001.1"/>
</dbReference>
<organism evidence="5 6">
    <name type="scientific">Arcicella aquatica</name>
    <dbReference type="NCBI Taxonomy" id="217141"/>
    <lineage>
        <taxon>Bacteria</taxon>
        <taxon>Pseudomonadati</taxon>
        <taxon>Bacteroidota</taxon>
        <taxon>Cytophagia</taxon>
        <taxon>Cytophagales</taxon>
        <taxon>Flectobacillaceae</taxon>
        <taxon>Arcicella</taxon>
    </lineage>
</organism>
<evidence type="ECO:0000313" key="6">
    <source>
        <dbReference type="Proteomes" id="UP001304671"/>
    </source>
</evidence>
<dbReference type="PANTHER" id="PTHR44196:SF1">
    <property type="entry name" value="DEHYDROGENASE_REDUCTASE SDR FAMILY MEMBER 7B"/>
    <property type="match status" value="1"/>
</dbReference>
<sequence length="267" mass="29701">MNKFHNKIVWITGASSGIGEALAYQFAKEGAKLVLSARREQELQRVANTTGLNLENILVLPMDMLQFELFPKKVNTVLAYFGQIDVVVQNAGITQRSFVKDTDFNVYRDIMELDFFSTVALTKAILPHFSKRKTGHFVAISSVAGKIGTPLRSGYCAAKHALIAFFDSLRAETWQENIKVTVVCPGYINTPISLHALDGKGNVHGKMDSNQSRGMSAATCAQRIVKAVKHNKKEVYIGGMFEVMAVYLKRYFPAIVYKMVQKVNTAK</sequence>
<dbReference type="SUPFAM" id="SSF51735">
    <property type="entry name" value="NAD(P)-binding Rossmann-fold domains"/>
    <property type="match status" value="1"/>
</dbReference>
<dbReference type="Pfam" id="PF00106">
    <property type="entry name" value="adh_short"/>
    <property type="match status" value="1"/>
</dbReference>
<keyword evidence="6" id="KW-1185">Reference proteome</keyword>
<gene>
    <name evidence="5" type="ORF">VB264_01090</name>
</gene>
<dbReference type="InterPro" id="IPR002347">
    <property type="entry name" value="SDR_fam"/>
</dbReference>
<evidence type="ECO:0000259" key="4">
    <source>
        <dbReference type="SMART" id="SM00822"/>
    </source>
</evidence>
<dbReference type="Gene3D" id="3.40.50.720">
    <property type="entry name" value="NAD(P)-binding Rossmann-like Domain"/>
    <property type="match status" value="1"/>
</dbReference>
<dbReference type="CDD" id="cd05332">
    <property type="entry name" value="11beta-HSD1_like_SDR_c"/>
    <property type="match status" value="1"/>
</dbReference>
<dbReference type="PROSITE" id="PS00061">
    <property type="entry name" value="ADH_SHORT"/>
    <property type="match status" value="1"/>
</dbReference>
<dbReference type="PRINTS" id="PR00081">
    <property type="entry name" value="GDHRDH"/>
</dbReference>
<comment type="caution">
    <text evidence="5">The sequence shown here is derived from an EMBL/GenBank/DDBJ whole genome shotgun (WGS) entry which is preliminary data.</text>
</comment>
<evidence type="ECO:0000256" key="1">
    <source>
        <dbReference type="ARBA" id="ARBA00006484"/>
    </source>
</evidence>
<feature type="domain" description="Ketoreductase" evidence="4">
    <location>
        <begin position="7"/>
        <end position="191"/>
    </location>
</feature>